<comment type="caution">
    <text evidence="8">The sequence shown here is derived from an EMBL/GenBank/DDBJ whole genome shotgun (WGS) entry which is preliminary data.</text>
</comment>
<dbReference type="PROSITE" id="PS50850">
    <property type="entry name" value="MFS"/>
    <property type="match status" value="1"/>
</dbReference>
<dbReference type="InterPro" id="IPR011701">
    <property type="entry name" value="MFS"/>
</dbReference>
<evidence type="ECO:0000256" key="4">
    <source>
        <dbReference type="ARBA" id="ARBA00022989"/>
    </source>
</evidence>
<dbReference type="Pfam" id="PF07690">
    <property type="entry name" value="MFS_1"/>
    <property type="match status" value="1"/>
</dbReference>
<reference evidence="8" key="2">
    <citation type="submission" date="2021-04" db="EMBL/GenBank/DDBJ databases">
        <authorList>
            <person name="Gilroy R."/>
        </authorList>
    </citation>
    <scope>NUCLEOTIDE SEQUENCE</scope>
    <source>
        <strain evidence="8">CHK192-9172</strain>
    </source>
</reference>
<feature type="domain" description="Major facilitator superfamily (MFS) profile" evidence="7">
    <location>
        <begin position="18"/>
        <end position="415"/>
    </location>
</feature>
<dbReference type="EMBL" id="DXCH01000139">
    <property type="protein sequence ID" value="HIZ07261.1"/>
    <property type="molecule type" value="Genomic_DNA"/>
</dbReference>
<dbReference type="GO" id="GO:0005886">
    <property type="term" value="C:plasma membrane"/>
    <property type="evidence" value="ECO:0007669"/>
    <property type="project" value="UniProtKB-SubCell"/>
</dbReference>
<feature type="transmembrane region" description="Helical" evidence="6">
    <location>
        <begin position="107"/>
        <end position="135"/>
    </location>
</feature>
<dbReference type="InterPro" id="IPR036259">
    <property type="entry name" value="MFS_trans_sf"/>
</dbReference>
<feature type="transmembrane region" description="Helical" evidence="6">
    <location>
        <begin position="273"/>
        <end position="293"/>
    </location>
</feature>
<dbReference type="InterPro" id="IPR052983">
    <property type="entry name" value="MFS_Riboflavin_Transporter"/>
</dbReference>
<feature type="transmembrane region" description="Helical" evidence="6">
    <location>
        <begin position="142"/>
        <end position="164"/>
    </location>
</feature>
<comment type="subcellular location">
    <subcellularLocation>
        <location evidence="1">Cell membrane</location>
        <topology evidence="1">Multi-pass membrane protein</topology>
    </subcellularLocation>
</comment>
<feature type="transmembrane region" description="Helical" evidence="6">
    <location>
        <begin position="389"/>
        <end position="410"/>
    </location>
</feature>
<feature type="transmembrane region" description="Helical" evidence="6">
    <location>
        <begin position="237"/>
        <end position="261"/>
    </location>
</feature>
<keyword evidence="5 6" id="KW-0472">Membrane</keyword>
<dbReference type="InterPro" id="IPR020846">
    <property type="entry name" value="MFS_dom"/>
</dbReference>
<proteinExistence type="predicted"/>
<evidence type="ECO:0000256" key="1">
    <source>
        <dbReference type="ARBA" id="ARBA00004651"/>
    </source>
</evidence>
<dbReference type="PANTHER" id="PTHR43385:SF1">
    <property type="entry name" value="RIBOFLAVIN TRANSPORTER RIBJ"/>
    <property type="match status" value="1"/>
</dbReference>
<reference evidence="8" key="1">
    <citation type="journal article" date="2021" name="PeerJ">
        <title>Extensive microbial diversity within the chicken gut microbiome revealed by metagenomics and culture.</title>
        <authorList>
            <person name="Gilroy R."/>
            <person name="Ravi A."/>
            <person name="Getino M."/>
            <person name="Pursley I."/>
            <person name="Horton D.L."/>
            <person name="Alikhan N.F."/>
            <person name="Baker D."/>
            <person name="Gharbi K."/>
            <person name="Hall N."/>
            <person name="Watson M."/>
            <person name="Adriaenssens E.M."/>
            <person name="Foster-Nyarko E."/>
            <person name="Jarju S."/>
            <person name="Secka A."/>
            <person name="Antonio M."/>
            <person name="Oren A."/>
            <person name="Chaudhuri R.R."/>
            <person name="La Ragione R."/>
            <person name="Hildebrand F."/>
            <person name="Pallen M.J."/>
        </authorList>
    </citation>
    <scope>NUCLEOTIDE SEQUENCE</scope>
    <source>
        <strain evidence="8">CHK192-9172</strain>
    </source>
</reference>
<keyword evidence="3 6" id="KW-0812">Transmembrane</keyword>
<feature type="transmembrane region" description="Helical" evidence="6">
    <location>
        <begin position="170"/>
        <end position="192"/>
    </location>
</feature>
<dbReference type="Gene3D" id="1.20.1250.20">
    <property type="entry name" value="MFS general substrate transporter like domains"/>
    <property type="match status" value="1"/>
</dbReference>
<evidence type="ECO:0000313" key="9">
    <source>
        <dbReference type="Proteomes" id="UP000824024"/>
    </source>
</evidence>
<dbReference type="GO" id="GO:0022857">
    <property type="term" value="F:transmembrane transporter activity"/>
    <property type="evidence" value="ECO:0007669"/>
    <property type="project" value="InterPro"/>
</dbReference>
<dbReference type="AlphaFoldDB" id="A0A9D2D266"/>
<feature type="transmembrane region" description="Helical" evidence="6">
    <location>
        <begin position="305"/>
        <end position="338"/>
    </location>
</feature>
<evidence type="ECO:0000313" key="8">
    <source>
        <dbReference type="EMBL" id="HIZ07261.1"/>
    </source>
</evidence>
<keyword evidence="2" id="KW-0813">Transport</keyword>
<feature type="transmembrane region" description="Helical" evidence="6">
    <location>
        <begin position="53"/>
        <end position="72"/>
    </location>
</feature>
<keyword evidence="4 6" id="KW-1133">Transmembrane helix</keyword>
<dbReference type="Proteomes" id="UP000824024">
    <property type="component" value="Unassembled WGS sequence"/>
</dbReference>
<gene>
    <name evidence="8" type="ORF">IAA08_04915</name>
</gene>
<feature type="transmembrane region" description="Helical" evidence="6">
    <location>
        <begin position="358"/>
        <end position="382"/>
    </location>
</feature>
<accession>A0A9D2D266</accession>
<feature type="transmembrane region" description="Helical" evidence="6">
    <location>
        <begin position="84"/>
        <end position="101"/>
    </location>
</feature>
<evidence type="ECO:0000256" key="6">
    <source>
        <dbReference type="SAM" id="Phobius"/>
    </source>
</evidence>
<organism evidence="8 9">
    <name type="scientific">Candidatus Eubacterium avistercoris</name>
    <dbReference type="NCBI Taxonomy" id="2838567"/>
    <lineage>
        <taxon>Bacteria</taxon>
        <taxon>Bacillati</taxon>
        <taxon>Bacillota</taxon>
        <taxon>Clostridia</taxon>
        <taxon>Eubacteriales</taxon>
        <taxon>Eubacteriaceae</taxon>
        <taxon>Eubacterium</taxon>
    </lineage>
</organism>
<protein>
    <submittedName>
        <fullName evidence="8">MFS transporter</fullName>
    </submittedName>
</protein>
<name>A0A9D2D266_9FIRM</name>
<evidence type="ECO:0000259" key="7">
    <source>
        <dbReference type="PROSITE" id="PS50850"/>
    </source>
</evidence>
<dbReference type="PANTHER" id="PTHR43385">
    <property type="entry name" value="RIBOFLAVIN TRANSPORTER RIBJ"/>
    <property type="match status" value="1"/>
</dbReference>
<evidence type="ECO:0000256" key="2">
    <source>
        <dbReference type="ARBA" id="ARBA00022448"/>
    </source>
</evidence>
<evidence type="ECO:0000256" key="5">
    <source>
        <dbReference type="ARBA" id="ARBA00023136"/>
    </source>
</evidence>
<dbReference type="SUPFAM" id="SSF103473">
    <property type="entry name" value="MFS general substrate transporter"/>
    <property type="match status" value="1"/>
</dbReference>
<feature type="transmembrane region" description="Helical" evidence="6">
    <location>
        <begin position="14"/>
        <end position="33"/>
    </location>
</feature>
<evidence type="ECO:0000256" key="3">
    <source>
        <dbReference type="ARBA" id="ARBA00022692"/>
    </source>
</evidence>
<sequence>MNQNKVSYNFGKKGWSIIGFEIVLLFFMTGLTVDGLNIIVPNMAAFHGWDADLLLSISTPAGIIALFLVVFWGKLINKFGLKRVTVVTMFLAAISVILYGYSINVAMYTITLILLVTFINAFALTCGFAICANWFPTQKGIVMGFVTIGMNLASAIISLILNSLTQRFNIAIALAIMGIVIAIVAVLVLLFVKATPEEAGCLPDNDSEVAALIHKEEQELKDVPTISYKEALTNPKVWVLGIGYGCFGLATVGIMSQLTGFFQDVKGFELQTAIYTITIAAVIGMVGSWLWGVVDQKIGTKITSVIFGFWYFIGIMLLLVPNTGCMVIGIFMLGFAIGGNGNFPPSMASFVFGRRDFAVSYSCMNMIVGIVRSCSFFTLAILRSVSQGYTVPYVAFAVISIVGALLIAAVKVKGAVGQSLEKQAE</sequence>